<comment type="caution">
    <text evidence="2">The sequence shown here is derived from an EMBL/GenBank/DDBJ whole genome shotgun (WGS) entry which is preliminary data.</text>
</comment>
<dbReference type="InterPro" id="IPR001296">
    <property type="entry name" value="Glyco_trans_1"/>
</dbReference>
<dbReference type="PANTHER" id="PTHR45947:SF14">
    <property type="entry name" value="SLL1723 PROTEIN"/>
    <property type="match status" value="1"/>
</dbReference>
<gene>
    <name evidence="2" type="ORF">A3F84_08275</name>
</gene>
<dbReference type="GO" id="GO:0016757">
    <property type="term" value="F:glycosyltransferase activity"/>
    <property type="evidence" value="ECO:0007669"/>
    <property type="project" value="InterPro"/>
</dbReference>
<organism evidence="2 3">
    <name type="scientific">Handelsmanbacteria sp. (strain RIFCSPLOWO2_12_FULL_64_10)</name>
    <dbReference type="NCBI Taxonomy" id="1817868"/>
    <lineage>
        <taxon>Bacteria</taxon>
        <taxon>Candidatus Handelsmaniibacteriota</taxon>
    </lineage>
</organism>
<protein>
    <recommendedName>
        <fullName evidence="1">Glycosyl transferase family 1 domain-containing protein</fullName>
    </recommendedName>
</protein>
<dbReference type="Gene3D" id="3.40.50.2000">
    <property type="entry name" value="Glycogen Phosphorylase B"/>
    <property type="match status" value="2"/>
</dbReference>
<sequence>MYPFGRVVYVLAHFSKVSETFILREVVALRRMGLSVQVAALHRVHPGGLTPEEEACVREALFVPPLFLPSVLLANVLAFFRAPRRYARAFAQVVGMPHRSLYFTLRALYHFLAVGYLARALSGGPPVAHLHAHFASVQTEVAMGLATLLNVPFSFMAHAKDIYVDANALREKMMAAKFVATCTDYNARHLREICPEIAERVALVRCGVQVEGIAWATPEASCPPLILSVGRLVEKKGHRHLIEACGLLKGLGLSFRCLIVGDGPLRDRLSEEVARRGLDDFVSLKGSLPYSQVEAFYRRATIFALPSLVTEEGDREGLPVVLMEALAFGVPAISTATSGIPELIVDGQTGLLTPPADTQALAMAMARLIRDEALRRRLSRDGRRKVEAGFDLERNAAKLAALFERPIRRRAYPSTAKRA</sequence>
<dbReference type="Proteomes" id="UP000178606">
    <property type="component" value="Unassembled WGS sequence"/>
</dbReference>
<dbReference type="AlphaFoldDB" id="A0A1F6D188"/>
<proteinExistence type="predicted"/>
<dbReference type="EMBL" id="MFKF01000088">
    <property type="protein sequence ID" value="OGG55204.1"/>
    <property type="molecule type" value="Genomic_DNA"/>
</dbReference>
<dbReference type="SUPFAM" id="SSF53756">
    <property type="entry name" value="UDP-Glycosyltransferase/glycogen phosphorylase"/>
    <property type="match status" value="1"/>
</dbReference>
<feature type="domain" description="Glycosyl transferase family 1" evidence="1">
    <location>
        <begin position="220"/>
        <end position="384"/>
    </location>
</feature>
<dbReference type="PANTHER" id="PTHR45947">
    <property type="entry name" value="SULFOQUINOVOSYL TRANSFERASE SQD2"/>
    <property type="match status" value="1"/>
</dbReference>
<name>A0A1F6D188_HANXR</name>
<evidence type="ECO:0000313" key="2">
    <source>
        <dbReference type="EMBL" id="OGG55204.1"/>
    </source>
</evidence>
<dbReference type="InterPro" id="IPR050194">
    <property type="entry name" value="Glycosyltransferase_grp1"/>
</dbReference>
<dbReference type="Pfam" id="PF00534">
    <property type="entry name" value="Glycos_transf_1"/>
    <property type="match status" value="1"/>
</dbReference>
<evidence type="ECO:0000259" key="1">
    <source>
        <dbReference type="Pfam" id="PF00534"/>
    </source>
</evidence>
<accession>A0A1F6D188</accession>
<evidence type="ECO:0000313" key="3">
    <source>
        <dbReference type="Proteomes" id="UP000178606"/>
    </source>
</evidence>
<reference evidence="2 3" key="1">
    <citation type="journal article" date="2016" name="Nat. Commun.">
        <title>Thousands of microbial genomes shed light on interconnected biogeochemical processes in an aquifer system.</title>
        <authorList>
            <person name="Anantharaman K."/>
            <person name="Brown C.T."/>
            <person name="Hug L.A."/>
            <person name="Sharon I."/>
            <person name="Castelle C.J."/>
            <person name="Probst A.J."/>
            <person name="Thomas B.C."/>
            <person name="Singh A."/>
            <person name="Wilkins M.J."/>
            <person name="Karaoz U."/>
            <person name="Brodie E.L."/>
            <person name="Williams K.H."/>
            <person name="Hubbard S.S."/>
            <person name="Banfield J.F."/>
        </authorList>
    </citation>
    <scope>NUCLEOTIDE SEQUENCE [LARGE SCALE GENOMIC DNA]</scope>
    <source>
        <strain evidence="3">RIFCSPLOWO2_12_FULL_64_10</strain>
    </source>
</reference>